<proteinExistence type="predicted"/>
<evidence type="ECO:0000313" key="2">
    <source>
        <dbReference type="EMBL" id="QIS94640.1"/>
    </source>
</evidence>
<evidence type="ECO:0000259" key="1">
    <source>
        <dbReference type="Pfam" id="PF24836"/>
    </source>
</evidence>
<dbReference type="Proteomes" id="UP000321389">
    <property type="component" value="Chromosome"/>
</dbReference>
<dbReference type="PANTHER" id="PTHR37839:SF1">
    <property type="entry name" value="NA(+)-TRANSLOCATING NADH-QUINONE REDUCTASE SUBUNIT A"/>
    <property type="match status" value="1"/>
</dbReference>
<dbReference type="PANTHER" id="PTHR37839">
    <property type="entry name" value="NA(+)-TRANSLOCATING NADH-QUINONE REDUCTASE SUBUNIT A"/>
    <property type="match status" value="1"/>
</dbReference>
<organism evidence="2 3">
    <name type="scientific">Nitratireductor mangrovi</name>
    <dbReference type="NCBI Taxonomy" id="2599600"/>
    <lineage>
        <taxon>Bacteria</taxon>
        <taxon>Pseudomonadati</taxon>
        <taxon>Pseudomonadota</taxon>
        <taxon>Alphaproteobacteria</taxon>
        <taxon>Hyphomicrobiales</taxon>
        <taxon>Phyllobacteriaceae</taxon>
        <taxon>Nitratireductor</taxon>
    </lineage>
</organism>
<protein>
    <recommendedName>
        <fullName evidence="1">NqrA second alpha/beta domain-containing protein</fullName>
    </recommendedName>
</protein>
<keyword evidence="3" id="KW-1185">Reference proteome</keyword>
<reference evidence="2" key="1">
    <citation type="submission" date="2020-04" db="EMBL/GenBank/DDBJ databases">
        <title>Nitratireductor sp. nov. isolated from mangrove soil.</title>
        <authorList>
            <person name="Ye Y."/>
        </authorList>
    </citation>
    <scope>NUCLEOTIDE SEQUENCE</scope>
    <source>
        <strain evidence="2">SY7</strain>
    </source>
</reference>
<dbReference type="InterPro" id="IPR056148">
    <property type="entry name" value="NQRA_2nd"/>
</dbReference>
<dbReference type="GO" id="GO:0006814">
    <property type="term" value="P:sodium ion transport"/>
    <property type="evidence" value="ECO:0007669"/>
    <property type="project" value="InterPro"/>
</dbReference>
<accession>A0A6H0DX47</accession>
<dbReference type="GO" id="GO:0016655">
    <property type="term" value="F:oxidoreductase activity, acting on NAD(P)H, quinone or similar compound as acceptor"/>
    <property type="evidence" value="ECO:0007669"/>
    <property type="project" value="InterPro"/>
</dbReference>
<feature type="domain" description="NqrA second alpha/beta" evidence="1">
    <location>
        <begin position="5"/>
        <end position="105"/>
    </location>
</feature>
<evidence type="ECO:0000313" key="3">
    <source>
        <dbReference type="Proteomes" id="UP000321389"/>
    </source>
</evidence>
<dbReference type="KEGG" id="niy:FQ775_23855"/>
<name>A0A6H0DX47_9HYPH</name>
<dbReference type="Pfam" id="PF24836">
    <property type="entry name" value="NQRA_2nd"/>
    <property type="match status" value="1"/>
</dbReference>
<gene>
    <name evidence="2" type="ORF">FQ775_23855</name>
</gene>
<dbReference type="EMBL" id="CP042301">
    <property type="protein sequence ID" value="QIS94640.1"/>
    <property type="molecule type" value="Genomic_DNA"/>
</dbReference>
<dbReference type="InterPro" id="IPR008703">
    <property type="entry name" value="NqrA"/>
</dbReference>
<sequence length="271" mass="28366">MLALRQGPAAPNRGSVVAPEAARFADAVARIAELTDGPIWLCQDAGPALAAEGGRIRISRSGPRPADALAAAHLRRHHSVADGGMVATISCSDVLTIGRLFETGRYDPRRVVRIDGPLAARPRAVSLRLGADLQEIARAEARSGTGAVRVLTGPPGAGLEAAWLGPDDQVVTLDEACPLPHDGGATWLGRQAQARPRPILATDRLDATLPRGIHAVPLMRALAVGDAETALKLGVLDLLEEDVALLSTLCASGMDYRPLLRAVLDQLEADA</sequence>
<dbReference type="AlphaFoldDB" id="A0A6H0DX47"/>